<dbReference type="Proteomes" id="UP001652620">
    <property type="component" value="Chromosome 5"/>
</dbReference>
<dbReference type="EMBL" id="GAKP01011018">
    <property type="protein sequence ID" value="JAC47934.1"/>
    <property type="molecule type" value="Transcribed_RNA"/>
</dbReference>
<dbReference type="GO" id="GO:0032008">
    <property type="term" value="P:positive regulation of TOR signaling"/>
    <property type="evidence" value="ECO:0007669"/>
    <property type="project" value="InterPro"/>
</dbReference>
<dbReference type="GO" id="GO:0005085">
    <property type="term" value="F:guanyl-nucleotide exchange factor activity"/>
    <property type="evidence" value="ECO:0007669"/>
    <property type="project" value="TreeGrafter"/>
</dbReference>
<protein>
    <recommendedName>
        <fullName evidence="4">Late endosomal/lysosomal adaptor and MAPK and MTOR activator 4</fullName>
    </recommendedName>
</protein>
<evidence type="ECO:0000256" key="1">
    <source>
        <dbReference type="ARBA" id="ARBA00004371"/>
    </source>
</evidence>
<dbReference type="RefSeq" id="XP_019845003.1">
    <property type="nucleotide sequence ID" value="XM_019989444.2"/>
</dbReference>
<dbReference type="GO" id="GO:0005764">
    <property type="term" value="C:lysosome"/>
    <property type="evidence" value="ECO:0007669"/>
    <property type="project" value="UniProtKB-SubCell"/>
</dbReference>
<comment type="subcellular location">
    <subcellularLocation>
        <location evidence="1">Lysosome</location>
    </subcellularLocation>
</comment>
<evidence type="ECO:0000256" key="2">
    <source>
        <dbReference type="ARBA" id="ARBA00010627"/>
    </source>
</evidence>
<accession>A0A034VZT0</accession>
<organism evidence="5">
    <name type="scientific">Bactrocera dorsalis</name>
    <name type="common">Oriental fruit fly</name>
    <name type="synonym">Dacus dorsalis</name>
    <dbReference type="NCBI Taxonomy" id="27457"/>
    <lineage>
        <taxon>Eukaryota</taxon>
        <taxon>Metazoa</taxon>
        <taxon>Ecdysozoa</taxon>
        <taxon>Arthropoda</taxon>
        <taxon>Hexapoda</taxon>
        <taxon>Insecta</taxon>
        <taxon>Pterygota</taxon>
        <taxon>Neoptera</taxon>
        <taxon>Endopterygota</taxon>
        <taxon>Diptera</taxon>
        <taxon>Brachycera</taxon>
        <taxon>Muscomorpha</taxon>
        <taxon>Tephritoidea</taxon>
        <taxon>Tephritidae</taxon>
        <taxon>Bactrocera</taxon>
        <taxon>Bactrocera</taxon>
    </lineage>
</organism>
<dbReference type="OMA" id="DESFMPN"/>
<evidence type="ECO:0000313" key="5">
    <source>
        <dbReference type="EMBL" id="JAC47934.1"/>
    </source>
</evidence>
<evidence type="ECO:0000313" key="9">
    <source>
        <dbReference type="RefSeq" id="XP_019845003.1"/>
    </source>
</evidence>
<proteinExistence type="inferred from homology"/>
<gene>
    <name evidence="5" type="primary">U539</name>
    <name evidence="7 8 9" type="synonym">LOC105223948</name>
</gene>
<dbReference type="InterPro" id="IPR034601">
    <property type="entry name" value="LAMTOR4"/>
</dbReference>
<keyword evidence="6" id="KW-1185">Reference proteome</keyword>
<evidence type="ECO:0000256" key="4">
    <source>
        <dbReference type="ARBA" id="ARBA00032690"/>
    </source>
</evidence>
<evidence type="ECO:0000256" key="3">
    <source>
        <dbReference type="ARBA" id="ARBA00023228"/>
    </source>
</evidence>
<dbReference type="GO" id="GO:0071986">
    <property type="term" value="C:Ragulator complex"/>
    <property type="evidence" value="ECO:0007669"/>
    <property type="project" value="InterPro"/>
</dbReference>
<keyword evidence="3" id="KW-0458">Lysosome</keyword>
<dbReference type="PANTHER" id="PTHR33967:SF1">
    <property type="entry name" value="RAGULATOR COMPLEX PROTEIN LAMTOR4"/>
    <property type="match status" value="1"/>
</dbReference>
<sequence length="122" mass="13306">MALISNMEKLSNQIGYLLLQDDGAVIGSGGDLENDERSANIFMELLHLAESVDDNFMPNSSCERISIVYDDHSYNISMSNHRIYIVKLKNAPRGGTVYGLTNNGSNVVFSESETSGVASILT</sequence>
<dbReference type="PANTHER" id="PTHR33967">
    <property type="entry name" value="RAGULATOR COMPLEX PROTEIN LAMTOR4"/>
    <property type="match status" value="1"/>
</dbReference>
<dbReference type="RefSeq" id="XP_011200165.1">
    <property type="nucleotide sequence ID" value="XM_011201863.1"/>
</dbReference>
<evidence type="ECO:0000313" key="7">
    <source>
        <dbReference type="RefSeq" id="XP_011200165.1"/>
    </source>
</evidence>
<dbReference type="SUPFAM" id="SSF103196">
    <property type="entry name" value="Roadblock/LC7 domain"/>
    <property type="match status" value="1"/>
</dbReference>
<dbReference type="OrthoDB" id="275011at2759"/>
<name>A0A034VZT0_BACDO</name>
<evidence type="ECO:0000313" key="8">
    <source>
        <dbReference type="RefSeq" id="XP_011200166.1"/>
    </source>
</evidence>
<comment type="similarity">
    <text evidence="2">Belongs to the LAMTOR4 family.</text>
</comment>
<dbReference type="KEGG" id="bdr:105223948"/>
<dbReference type="RefSeq" id="XP_011200166.1">
    <property type="nucleotide sequence ID" value="XM_011201864.3"/>
</dbReference>
<evidence type="ECO:0000313" key="6">
    <source>
        <dbReference type="Proteomes" id="UP001652620"/>
    </source>
</evidence>
<reference evidence="7 8" key="2">
    <citation type="submission" date="2025-04" db="UniProtKB">
        <authorList>
            <consortium name="RefSeq"/>
        </authorList>
    </citation>
    <scope>IDENTIFICATION</scope>
    <source>
        <strain evidence="7 8">Punador</strain>
    </source>
</reference>
<reference evidence="5" key="1">
    <citation type="journal article" date="2014" name="BMC Genomics">
        <title>Characterizing the developmental transcriptome of the oriental fruit fly, Bactrocera dorsalis (Diptera: Tephritidae) through comparative genomic analysis with Drosophila melanogaster utilizing modENCODE datasets.</title>
        <authorList>
            <person name="Geib S.M."/>
            <person name="Calla B."/>
            <person name="Hall B."/>
            <person name="Hou S."/>
            <person name="Manoukis N.C."/>
        </authorList>
    </citation>
    <scope>NUCLEOTIDE SEQUENCE</scope>
    <source>
        <strain evidence="5">Punador</strain>
    </source>
</reference>
<dbReference type="GO" id="GO:0071230">
    <property type="term" value="P:cellular response to amino acid stimulus"/>
    <property type="evidence" value="ECO:0007669"/>
    <property type="project" value="InterPro"/>
</dbReference>
<dbReference type="AlphaFoldDB" id="A0A034VZT0"/>